<comment type="subcellular location">
    <subcellularLocation>
        <location evidence="1">Nucleus</location>
    </subcellularLocation>
</comment>
<dbReference type="InterPro" id="IPR023260">
    <property type="entry name" value="Cys/Ser-rich_nuc_prot"/>
</dbReference>
<feature type="compositionally biased region" description="Polar residues" evidence="9">
    <location>
        <begin position="35"/>
        <end position="44"/>
    </location>
</feature>
<feature type="region of interest" description="Disordered" evidence="9">
    <location>
        <begin position="18"/>
        <end position="56"/>
    </location>
</feature>
<evidence type="ECO:0000256" key="9">
    <source>
        <dbReference type="SAM" id="MobiDB-lite"/>
    </source>
</evidence>
<feature type="non-terminal residue" evidence="11">
    <location>
        <position position="751"/>
    </location>
</feature>
<feature type="compositionally biased region" description="Acidic residues" evidence="9">
    <location>
        <begin position="342"/>
        <end position="377"/>
    </location>
</feature>
<keyword evidence="12" id="KW-1185">Reference proteome</keyword>
<keyword evidence="5" id="KW-0238">DNA-binding</keyword>
<dbReference type="PANTHER" id="PTHR13580">
    <property type="entry name" value="TGF-BETA INDUCED APOPTOSIS PROTEIN"/>
    <property type="match status" value="1"/>
</dbReference>
<feature type="region of interest" description="Disordered" evidence="9">
    <location>
        <begin position="342"/>
        <end position="428"/>
    </location>
</feature>
<dbReference type="Pfam" id="PF16019">
    <property type="entry name" value="CSRNP_N"/>
    <property type="match status" value="1"/>
</dbReference>
<evidence type="ECO:0000256" key="8">
    <source>
        <dbReference type="ARBA" id="ARBA00023242"/>
    </source>
</evidence>
<dbReference type="GO" id="GO:0006915">
    <property type="term" value="P:apoptotic process"/>
    <property type="evidence" value="ECO:0007669"/>
    <property type="project" value="UniProtKB-KW"/>
</dbReference>
<feature type="compositionally biased region" description="Polar residues" evidence="9">
    <location>
        <begin position="415"/>
        <end position="427"/>
    </location>
</feature>
<name>A0A5J5D6H4_9PERO</name>
<evidence type="ECO:0000256" key="2">
    <source>
        <dbReference type="ARBA" id="ARBA00008548"/>
    </source>
</evidence>
<evidence type="ECO:0000256" key="5">
    <source>
        <dbReference type="ARBA" id="ARBA00023125"/>
    </source>
</evidence>
<reference evidence="11 12" key="1">
    <citation type="submission" date="2019-08" db="EMBL/GenBank/DDBJ databases">
        <title>A chromosome-level genome assembly, high-density linkage maps, and genome scans reveal the genomic architecture of hybrid incompatibilities underlying speciation via character displacement in darters (Percidae: Etheostominae).</title>
        <authorList>
            <person name="Moran R.L."/>
            <person name="Catchen J.M."/>
            <person name="Fuller R.C."/>
        </authorList>
    </citation>
    <scope>NUCLEOTIDE SEQUENCE [LARGE SCALE GENOMIC DNA]</scope>
    <source>
        <strain evidence="11">EspeVRDwgs_2016</strain>
        <tissue evidence="11">Muscle</tissue>
    </source>
</reference>
<evidence type="ECO:0000256" key="3">
    <source>
        <dbReference type="ARBA" id="ARBA00022703"/>
    </source>
</evidence>
<keyword evidence="3" id="KW-0053">Apoptosis</keyword>
<comment type="caution">
    <text evidence="11">The sequence shown here is derived from an EMBL/GenBank/DDBJ whole genome shotgun (WGS) entry which is preliminary data.</text>
</comment>
<dbReference type="Proteomes" id="UP000327493">
    <property type="component" value="Chromosome 11"/>
</dbReference>
<evidence type="ECO:0000256" key="7">
    <source>
        <dbReference type="ARBA" id="ARBA00023163"/>
    </source>
</evidence>
<keyword evidence="8" id="KW-0539">Nucleus</keyword>
<feature type="compositionally biased region" description="Acidic residues" evidence="9">
    <location>
        <begin position="396"/>
        <end position="410"/>
    </location>
</feature>
<evidence type="ECO:0000259" key="10">
    <source>
        <dbReference type="Pfam" id="PF16019"/>
    </source>
</evidence>
<evidence type="ECO:0000256" key="1">
    <source>
        <dbReference type="ARBA" id="ARBA00004123"/>
    </source>
</evidence>
<keyword evidence="6" id="KW-0010">Activator</keyword>
<keyword evidence="7" id="KW-0804">Transcription</keyword>
<accession>A0A5J5D6H4</accession>
<keyword evidence="4" id="KW-0805">Transcription regulation</keyword>
<evidence type="ECO:0000313" key="12">
    <source>
        <dbReference type="Proteomes" id="UP000327493"/>
    </source>
</evidence>
<dbReference type="PRINTS" id="PR02031">
    <property type="entry name" value="CYSSERRICHNP"/>
</dbReference>
<proteinExistence type="inferred from homology"/>
<evidence type="ECO:0000313" key="11">
    <source>
        <dbReference type="EMBL" id="KAA8588175.1"/>
    </source>
</evidence>
<feature type="domain" description="Cysteine/serine-rich nuclear protein N-terminal" evidence="10">
    <location>
        <begin position="67"/>
        <end position="284"/>
    </location>
</feature>
<feature type="region of interest" description="Disordered" evidence="9">
    <location>
        <begin position="284"/>
        <end position="313"/>
    </location>
</feature>
<dbReference type="PANTHER" id="PTHR13580:SF13">
    <property type="entry name" value="CYSTEINE_SERINE-RICH NUCLEAR PROTEIN 3"/>
    <property type="match status" value="1"/>
</dbReference>
<dbReference type="GO" id="GO:0043565">
    <property type="term" value="F:sequence-specific DNA binding"/>
    <property type="evidence" value="ECO:0007669"/>
    <property type="project" value="TreeGrafter"/>
</dbReference>
<evidence type="ECO:0000256" key="4">
    <source>
        <dbReference type="ARBA" id="ARBA00023015"/>
    </source>
</evidence>
<sequence length="751" mass="83057">MQRTMSGILKRKFEEVEASSSPCSSLRESDDEVSCSESGDSGDSVNPAASGPFTPDSILKREKRLRTRRVHFDNVTVYYFSRRQGFTSVPSQGGSTLGMSNRHSWIRQYSLGEFAVEQERIHRDMLRDHLKEEKLNSIKLKLTKNGTVESEEANTLTAEDISDDDIDLDNTEVDEYFFLQPLTTKKRRALLRSSGVKKIDVEEKHDLRAIRMSREDCGCDCRVFCDPETCACSLAGIKCQVDRMSFPCGCTKEGCTNSTGRVEFNPIRVRTHFLHTIMKLELEKSREQQQQQQQQASSTNGYRSETNDLGAGNPLVQSQHRLEYSLSDAVPQTASMHLQAADEMEEPLDDEDEDEDEDEEEEEEEEENEEDDDEEDSSSVCSGLSDSSTQSLANSDSEEDDDDVEEDADEEKSKNFQGNMTTPSVSRSEVVPLPSVLCYSDGSVAHDNHMNGNTYLINSSSAEYYQLGSSSAVSDGQTGQSSEPYGEALAFQDPVGTTNGTAAQGQFNMSAEQYIDYSNQAEEQYSANHHFTLTSGAPATPLTCYTPDQDKKALSKAAFVEEHDTQNKTQFQNYLNNNTQGSYSSSCITAEQPQQESGWCQIGIAQYPLEIPSGNLQWLDRVLRFGKRRAGGGTLPAKGKAPVKISSVVVLAIRGRFHKLKSIEINMGIQKGESVTGGHGGTQQPSVNWPQKEQGAPLCTFRGTPTGCPPNMLPDIEPKTEQGGSEEPFSILPSTLASSTRMISLRRMAGE</sequence>
<dbReference type="AlphaFoldDB" id="A0A5J5D6H4"/>
<dbReference type="GO" id="GO:0000981">
    <property type="term" value="F:DNA-binding transcription factor activity, RNA polymerase II-specific"/>
    <property type="evidence" value="ECO:0007669"/>
    <property type="project" value="TreeGrafter"/>
</dbReference>
<dbReference type="InterPro" id="IPR031972">
    <property type="entry name" value="CSRNP_N"/>
</dbReference>
<gene>
    <name evidence="11" type="ORF">FQN60_001369</name>
</gene>
<dbReference type="EMBL" id="VOFY01000011">
    <property type="protein sequence ID" value="KAA8588175.1"/>
    <property type="molecule type" value="Genomic_DNA"/>
</dbReference>
<dbReference type="GO" id="GO:0005634">
    <property type="term" value="C:nucleus"/>
    <property type="evidence" value="ECO:0007669"/>
    <property type="project" value="UniProtKB-SubCell"/>
</dbReference>
<protein>
    <recommendedName>
        <fullName evidence="10">Cysteine/serine-rich nuclear protein N-terminal domain-containing protein</fullName>
    </recommendedName>
</protein>
<organism evidence="11 12">
    <name type="scientific">Etheostoma spectabile</name>
    <name type="common">orangethroat darter</name>
    <dbReference type="NCBI Taxonomy" id="54343"/>
    <lineage>
        <taxon>Eukaryota</taxon>
        <taxon>Metazoa</taxon>
        <taxon>Chordata</taxon>
        <taxon>Craniata</taxon>
        <taxon>Vertebrata</taxon>
        <taxon>Euteleostomi</taxon>
        <taxon>Actinopterygii</taxon>
        <taxon>Neopterygii</taxon>
        <taxon>Teleostei</taxon>
        <taxon>Neoteleostei</taxon>
        <taxon>Acanthomorphata</taxon>
        <taxon>Eupercaria</taxon>
        <taxon>Perciformes</taxon>
        <taxon>Percoidei</taxon>
        <taxon>Percidae</taxon>
        <taxon>Etheostomatinae</taxon>
        <taxon>Etheostoma</taxon>
    </lineage>
</organism>
<feature type="compositionally biased region" description="Low complexity" evidence="9">
    <location>
        <begin position="378"/>
        <end position="388"/>
    </location>
</feature>
<evidence type="ECO:0000256" key="6">
    <source>
        <dbReference type="ARBA" id="ARBA00023159"/>
    </source>
</evidence>
<comment type="similarity">
    <text evidence="2">Belongs to the AXUD1 family.</text>
</comment>